<protein>
    <submittedName>
        <fullName evidence="2">Uncharacterized protein</fullName>
    </submittedName>
</protein>
<name>A0AAE1IGA2_9HYPO</name>
<dbReference type="EMBL" id="JAWRVG010000012">
    <property type="protein sequence ID" value="KAK4076923.1"/>
    <property type="molecule type" value="Genomic_DNA"/>
</dbReference>
<feature type="region of interest" description="Disordered" evidence="1">
    <location>
        <begin position="1"/>
        <end position="40"/>
    </location>
</feature>
<dbReference type="Proteomes" id="UP001273209">
    <property type="component" value="Unassembled WGS sequence"/>
</dbReference>
<proteinExistence type="predicted"/>
<reference evidence="2" key="1">
    <citation type="submission" date="2023-11" db="EMBL/GenBank/DDBJ databases">
        <title>The genome sequences of three competitors of mushroom-forming fungi.</title>
        <authorList>
            <person name="Beijen E."/>
            <person name="Ohm R.A."/>
        </authorList>
    </citation>
    <scope>NUCLEOTIDE SEQUENCE</scope>
    <source>
        <strain evidence="2">CBS 100526</strain>
    </source>
</reference>
<evidence type="ECO:0000313" key="3">
    <source>
        <dbReference type="Proteomes" id="UP001273209"/>
    </source>
</evidence>
<comment type="caution">
    <text evidence="2">The sequence shown here is derived from an EMBL/GenBank/DDBJ whole genome shotgun (WGS) entry which is preliminary data.</text>
</comment>
<feature type="region of interest" description="Disordered" evidence="1">
    <location>
        <begin position="129"/>
        <end position="158"/>
    </location>
</feature>
<dbReference type="AlphaFoldDB" id="A0AAE1IGA2"/>
<dbReference type="RefSeq" id="XP_062756910.1">
    <property type="nucleotide sequence ID" value="XM_062898232.1"/>
</dbReference>
<feature type="compositionally biased region" description="Low complexity" evidence="1">
    <location>
        <begin position="19"/>
        <end position="29"/>
    </location>
</feature>
<feature type="compositionally biased region" description="Basic and acidic residues" evidence="1">
    <location>
        <begin position="129"/>
        <end position="143"/>
    </location>
</feature>
<keyword evidence="3" id="KW-1185">Reference proteome</keyword>
<feature type="compositionally biased region" description="Acidic residues" evidence="1">
    <location>
        <begin position="1"/>
        <end position="11"/>
    </location>
</feature>
<gene>
    <name evidence="2" type="ORF">Triagg1_3890</name>
</gene>
<dbReference type="GeneID" id="87918137"/>
<accession>A0AAE1IGA2</accession>
<feature type="region of interest" description="Disordered" evidence="1">
    <location>
        <begin position="174"/>
        <end position="206"/>
    </location>
</feature>
<evidence type="ECO:0000256" key="1">
    <source>
        <dbReference type="SAM" id="MobiDB-lite"/>
    </source>
</evidence>
<organism evidence="2 3">
    <name type="scientific">Trichoderma aggressivum f. europaeum</name>
    <dbReference type="NCBI Taxonomy" id="173218"/>
    <lineage>
        <taxon>Eukaryota</taxon>
        <taxon>Fungi</taxon>
        <taxon>Dikarya</taxon>
        <taxon>Ascomycota</taxon>
        <taxon>Pezizomycotina</taxon>
        <taxon>Sordariomycetes</taxon>
        <taxon>Hypocreomycetidae</taxon>
        <taxon>Hypocreales</taxon>
        <taxon>Hypocreaceae</taxon>
        <taxon>Trichoderma</taxon>
    </lineage>
</organism>
<sequence length="273" mass="30195">MDDHLDFEDGNDLPPPYSPSANPTSSASAQHSDARPSSIFSSHVAGLRSEITASQAARASARDDRDSYVLSLIVPYMEYFLSSISEIHPTPRLAEATFVPDAAIGEGWKFSDEDERRAGEFRTLIRVRENTKKGDGQTKKKTDGYALSEGGDDGTSPSLWWENEDMARRLAKHLQPQRPASIPKNTQSIRDRCASQANGSKKSGIWGLFKKSDEPVRPAPPAAEEPKDDVVMTAKAEQVTFRKENEFGLWETLTGFGIVVRVRIRMAGDVVKR</sequence>
<evidence type="ECO:0000313" key="2">
    <source>
        <dbReference type="EMBL" id="KAK4076923.1"/>
    </source>
</evidence>